<keyword evidence="3" id="KW-1185">Reference proteome</keyword>
<dbReference type="EMBL" id="UYSL01005542">
    <property type="protein sequence ID" value="VDL67180.1"/>
    <property type="molecule type" value="Genomic_DNA"/>
</dbReference>
<proteinExistence type="predicted"/>
<evidence type="ECO:0000313" key="4">
    <source>
        <dbReference type="WBParaSite" id="NBR_0000359001-mRNA-1"/>
    </source>
</evidence>
<reference evidence="2 3" key="2">
    <citation type="submission" date="2018-11" db="EMBL/GenBank/DDBJ databases">
        <authorList>
            <consortium name="Pathogen Informatics"/>
        </authorList>
    </citation>
    <scope>NUCLEOTIDE SEQUENCE [LARGE SCALE GENOMIC DNA]</scope>
</reference>
<feature type="region of interest" description="Disordered" evidence="1">
    <location>
        <begin position="1"/>
        <end position="22"/>
    </location>
</feature>
<accession>A0A0N4XM38</accession>
<evidence type="ECO:0000313" key="3">
    <source>
        <dbReference type="Proteomes" id="UP000271162"/>
    </source>
</evidence>
<dbReference type="WBParaSite" id="NBR_0000359001-mRNA-1">
    <property type="protein sequence ID" value="NBR_0000359001-mRNA-1"/>
    <property type="gene ID" value="NBR_0000359001"/>
</dbReference>
<dbReference type="STRING" id="27835.A0A0N4XM38"/>
<feature type="compositionally biased region" description="Basic and acidic residues" evidence="1">
    <location>
        <begin position="1"/>
        <end position="16"/>
    </location>
</feature>
<sequence>MPDHLGSDMRKQKKDVDAEEDKPFQALDEGDIAVLKRYGQGPYAEQLKQLETDIEECVKKKMLDFTSFRYFVSYCGAPN</sequence>
<dbReference type="Proteomes" id="UP000271162">
    <property type="component" value="Unassembled WGS sequence"/>
</dbReference>
<organism evidence="4">
    <name type="scientific">Nippostrongylus brasiliensis</name>
    <name type="common">Rat hookworm</name>
    <dbReference type="NCBI Taxonomy" id="27835"/>
    <lineage>
        <taxon>Eukaryota</taxon>
        <taxon>Metazoa</taxon>
        <taxon>Ecdysozoa</taxon>
        <taxon>Nematoda</taxon>
        <taxon>Chromadorea</taxon>
        <taxon>Rhabditida</taxon>
        <taxon>Rhabditina</taxon>
        <taxon>Rhabditomorpha</taxon>
        <taxon>Strongyloidea</taxon>
        <taxon>Heligmosomidae</taxon>
        <taxon>Nippostrongylus</taxon>
    </lineage>
</organism>
<gene>
    <name evidence="2" type="ORF">NBR_LOCUS3591</name>
</gene>
<evidence type="ECO:0000256" key="1">
    <source>
        <dbReference type="SAM" id="MobiDB-lite"/>
    </source>
</evidence>
<dbReference type="AlphaFoldDB" id="A0A0N4XM38"/>
<evidence type="ECO:0000313" key="2">
    <source>
        <dbReference type="EMBL" id="VDL67180.1"/>
    </source>
</evidence>
<protein>
    <submittedName>
        <fullName evidence="4">26S protease regulatory subunit 7 (inferred by orthology to a C. elegans protein)</fullName>
    </submittedName>
</protein>
<name>A0A0N4XM38_NIPBR</name>
<reference evidence="4" key="1">
    <citation type="submission" date="2017-02" db="UniProtKB">
        <authorList>
            <consortium name="WormBaseParasite"/>
        </authorList>
    </citation>
    <scope>IDENTIFICATION</scope>
</reference>